<dbReference type="SMART" id="SM00849">
    <property type="entry name" value="Lactamase_B"/>
    <property type="match status" value="1"/>
</dbReference>
<dbReference type="OrthoDB" id="2971563at2"/>
<dbReference type="InterPro" id="IPR036866">
    <property type="entry name" value="RibonucZ/Hydroxyglut_hydro"/>
</dbReference>
<dbReference type="Pfam" id="PF00753">
    <property type="entry name" value="Lactamase_B"/>
    <property type="match status" value="1"/>
</dbReference>
<organism evidence="2 3">
    <name type="scientific">Pseudooceanicola marinus</name>
    <dbReference type="NCBI Taxonomy" id="396013"/>
    <lineage>
        <taxon>Bacteria</taxon>
        <taxon>Pseudomonadati</taxon>
        <taxon>Pseudomonadota</taxon>
        <taxon>Alphaproteobacteria</taxon>
        <taxon>Rhodobacterales</taxon>
        <taxon>Paracoccaceae</taxon>
        <taxon>Pseudooceanicola</taxon>
    </lineage>
</organism>
<sequence>MTVAGAIRFPWEEAPAPGEAVEIAEGVLWIRLPLPMALNHVNIYALDDGDGWTLVDTGIHTREAKALWQELLAGPLAGKPVTRVLITHHHPDHIGMAGWFMKHHGAELLTSRTSWLMARMLILDEETRPTEQAVTFWTRAGMDPELRAKREGGRPFNFVDAVHRLPPGYTRLQEGDVIRAGGRDWDIRMGNGHAPEHVTLWSRDDALVLGGDQLLSSISPNIGVHVTEPEADPMAEFLEASRRLAAHAREDQLVLGGHKLPYTGLPMRLRQMIDNHVSGVERLKDFLATPRTVVDCFPQLFMRRIDEGNYGLAMAESLAHLNYLHKRGEITRRLRADGAWEWQSH</sequence>
<dbReference type="SUPFAM" id="SSF56281">
    <property type="entry name" value="Metallo-hydrolase/oxidoreductase"/>
    <property type="match status" value="1"/>
</dbReference>
<dbReference type="RefSeq" id="WP_085886413.1">
    <property type="nucleotide sequence ID" value="NZ_FWFN01000001.1"/>
</dbReference>
<dbReference type="Gene3D" id="3.60.15.10">
    <property type="entry name" value="Ribonuclease Z/Hydroxyacylglutathione hydrolase-like"/>
    <property type="match status" value="1"/>
</dbReference>
<dbReference type="EC" id="3.1.2.6" evidence="2"/>
<dbReference type="Gene3D" id="1.10.10.10">
    <property type="entry name" value="Winged helix-like DNA-binding domain superfamily/Winged helix DNA-binding domain"/>
    <property type="match status" value="1"/>
</dbReference>
<dbReference type="GO" id="GO:0004416">
    <property type="term" value="F:hydroxyacylglutathione hydrolase activity"/>
    <property type="evidence" value="ECO:0007669"/>
    <property type="project" value="UniProtKB-EC"/>
</dbReference>
<keyword evidence="2" id="KW-0378">Hydrolase</keyword>
<dbReference type="InterPro" id="IPR050662">
    <property type="entry name" value="Sec-metab_biosynth-thioest"/>
</dbReference>
<dbReference type="PANTHER" id="PTHR23131">
    <property type="entry name" value="ENDORIBONUCLEASE LACTB2"/>
    <property type="match status" value="1"/>
</dbReference>
<dbReference type="InterPro" id="IPR001279">
    <property type="entry name" value="Metallo-B-lactamas"/>
</dbReference>
<dbReference type="EMBL" id="FWFN01000001">
    <property type="protein sequence ID" value="SLN17070.1"/>
    <property type="molecule type" value="Genomic_DNA"/>
</dbReference>
<proteinExistence type="predicted"/>
<reference evidence="2 3" key="1">
    <citation type="submission" date="2017-03" db="EMBL/GenBank/DDBJ databases">
        <authorList>
            <person name="Afonso C.L."/>
            <person name="Miller P.J."/>
            <person name="Scott M.A."/>
            <person name="Spackman E."/>
            <person name="Goraichik I."/>
            <person name="Dimitrov K.M."/>
            <person name="Suarez D.L."/>
            <person name="Swayne D.E."/>
        </authorList>
    </citation>
    <scope>NUCLEOTIDE SEQUENCE [LARGE SCALE GENOMIC DNA]</scope>
    <source>
        <strain evidence="2 3">CECT 7751</strain>
    </source>
</reference>
<protein>
    <submittedName>
        <fullName evidence="2">Hydroxyacylglutathione hydrolase</fullName>
        <ecNumber evidence="2">3.1.2.6</ecNumber>
    </submittedName>
</protein>
<keyword evidence="3" id="KW-1185">Reference proteome</keyword>
<name>A0A1X6YC47_9RHOB</name>
<feature type="domain" description="Metallo-beta-lactamase" evidence="1">
    <location>
        <begin position="40"/>
        <end position="258"/>
    </location>
</feature>
<dbReference type="AlphaFoldDB" id="A0A1X6YC47"/>
<dbReference type="PANTHER" id="PTHR23131:SF4">
    <property type="entry name" value="METALLO-BETA-LACTAMASE SUPERFAMILY POTEIN"/>
    <property type="match status" value="1"/>
</dbReference>
<dbReference type="InterPro" id="IPR048933">
    <property type="entry name" value="B_lactamase-like_C"/>
</dbReference>
<accession>A0A1X6YC47</accession>
<evidence type="ECO:0000259" key="1">
    <source>
        <dbReference type="SMART" id="SM00849"/>
    </source>
</evidence>
<dbReference type="InterPro" id="IPR036388">
    <property type="entry name" value="WH-like_DNA-bd_sf"/>
</dbReference>
<dbReference type="Pfam" id="PF21221">
    <property type="entry name" value="B_lactamase-like_C"/>
    <property type="match status" value="1"/>
</dbReference>
<dbReference type="Proteomes" id="UP000193963">
    <property type="component" value="Unassembled WGS sequence"/>
</dbReference>
<gene>
    <name evidence="2" type="primary">gloB_1</name>
    <name evidence="2" type="ORF">PSM7751_00518</name>
</gene>
<evidence type="ECO:0000313" key="2">
    <source>
        <dbReference type="EMBL" id="SLN17070.1"/>
    </source>
</evidence>
<evidence type="ECO:0000313" key="3">
    <source>
        <dbReference type="Proteomes" id="UP000193963"/>
    </source>
</evidence>